<dbReference type="RefSeq" id="WP_038151527.1">
    <property type="nucleotide sequence ID" value="NZ_JRNT01000006.1"/>
</dbReference>
<dbReference type="GO" id="GO:0048472">
    <property type="term" value="F:threonine-phosphate decarboxylase activity"/>
    <property type="evidence" value="ECO:0007669"/>
    <property type="project" value="UniProtKB-EC"/>
</dbReference>
<comment type="pathway">
    <text evidence="3">Cofactor biosynthesis; adenosylcobalamin biosynthesis.</text>
</comment>
<dbReference type="GO" id="GO:0030170">
    <property type="term" value="F:pyridoxal phosphate binding"/>
    <property type="evidence" value="ECO:0007669"/>
    <property type="project" value="InterPro"/>
</dbReference>
<dbReference type="InterPro" id="IPR015421">
    <property type="entry name" value="PyrdxlP-dep_Trfase_major"/>
</dbReference>
<evidence type="ECO:0000256" key="1">
    <source>
        <dbReference type="ARBA" id="ARBA00001933"/>
    </source>
</evidence>
<dbReference type="InterPro" id="IPR015424">
    <property type="entry name" value="PyrdxlP-dep_Trfase"/>
</dbReference>
<proteinExistence type="predicted"/>
<name>A0A096AMD1_9FIRM</name>
<evidence type="ECO:0000256" key="2">
    <source>
        <dbReference type="ARBA" id="ARBA00003444"/>
    </source>
</evidence>
<reference evidence="11 12" key="1">
    <citation type="submission" date="2014-07" db="EMBL/GenBank/DDBJ databases">
        <authorList>
            <person name="McCorrison J."/>
            <person name="Sanka R."/>
            <person name="Torralba M."/>
            <person name="Gillis M."/>
            <person name="Haft D.H."/>
            <person name="Methe B."/>
            <person name="Sutton G."/>
            <person name="Nelson K.E."/>
        </authorList>
    </citation>
    <scope>NUCLEOTIDE SEQUENCE [LARGE SCALE GENOMIC DNA]</scope>
    <source>
        <strain evidence="11 12">DNF00314</strain>
    </source>
</reference>
<dbReference type="PROSITE" id="PS00105">
    <property type="entry name" value="AA_TRANSFER_CLASS_1"/>
    <property type="match status" value="1"/>
</dbReference>
<protein>
    <recommendedName>
        <fullName evidence="4">threonine-phosphate decarboxylase</fullName>
        <ecNumber evidence="4">4.1.1.81</ecNumber>
    </recommendedName>
    <alternativeName>
        <fullName evidence="8">L-threonine-O-3-phosphate decarboxylase</fullName>
    </alternativeName>
</protein>
<evidence type="ECO:0000256" key="9">
    <source>
        <dbReference type="ARBA" id="ARBA00048531"/>
    </source>
</evidence>
<dbReference type="Gene3D" id="3.90.1150.10">
    <property type="entry name" value="Aspartate Aminotransferase, domain 1"/>
    <property type="match status" value="1"/>
</dbReference>
<dbReference type="Proteomes" id="UP000029628">
    <property type="component" value="Unassembled WGS sequence"/>
</dbReference>
<dbReference type="NCBIfam" id="TIGR01140">
    <property type="entry name" value="L_thr_O3P_dcar"/>
    <property type="match status" value="1"/>
</dbReference>
<dbReference type="AlphaFoldDB" id="A0A096AMD1"/>
<keyword evidence="12" id="KW-1185">Reference proteome</keyword>
<evidence type="ECO:0000313" key="11">
    <source>
        <dbReference type="EMBL" id="KGF47970.1"/>
    </source>
</evidence>
<dbReference type="GO" id="GO:0009236">
    <property type="term" value="P:cobalamin biosynthetic process"/>
    <property type="evidence" value="ECO:0007669"/>
    <property type="project" value="UniProtKB-UniPathway"/>
</dbReference>
<keyword evidence="5" id="KW-0169">Cobalamin biosynthesis</keyword>
<keyword evidence="7" id="KW-0456">Lyase</keyword>
<feature type="domain" description="Aminotransferase class I/classII large" evidence="10">
    <location>
        <begin position="23"/>
        <end position="359"/>
    </location>
</feature>
<dbReference type="InterPro" id="IPR015422">
    <property type="entry name" value="PyrdxlP-dep_Trfase_small"/>
</dbReference>
<dbReference type="EC" id="4.1.1.81" evidence="4"/>
<dbReference type="Pfam" id="PF00155">
    <property type="entry name" value="Aminotran_1_2"/>
    <property type="match status" value="1"/>
</dbReference>
<organism evidence="11 12">
    <name type="scientific">Veillonella montpellierensis DNF00314</name>
    <dbReference type="NCBI Taxonomy" id="1401067"/>
    <lineage>
        <taxon>Bacteria</taxon>
        <taxon>Bacillati</taxon>
        <taxon>Bacillota</taxon>
        <taxon>Negativicutes</taxon>
        <taxon>Veillonellales</taxon>
        <taxon>Veillonellaceae</taxon>
        <taxon>Veillonella</taxon>
    </lineage>
</organism>
<evidence type="ECO:0000313" key="12">
    <source>
        <dbReference type="Proteomes" id="UP000029628"/>
    </source>
</evidence>
<evidence type="ECO:0000256" key="4">
    <source>
        <dbReference type="ARBA" id="ARBA00012285"/>
    </source>
</evidence>
<evidence type="ECO:0000256" key="8">
    <source>
        <dbReference type="ARBA" id="ARBA00029996"/>
    </source>
</evidence>
<sequence>MTQKVHGGNIYQFAKNHNIAPQDVIDFSANINPLGANKKGVDMMKSQIDMITHYPDPNHKELLDVAAQYYKIDPSMIVAGNGAAEILSAICRLPNYTGVMVPAPGFSEYESSASMAHMEVAPIYYKCNEDEKIFKVPYTALKSFAAKLHGQDGRVILFLGNPNNPDGTLLDIDQVDELARIYDYIDNLLVIDESFIDFTDGSHSVRQLVRKHDNLIVVHSLTKFFAVPGLRIGLAFANTSLTRQIQSLIPTWSVNSLAQVYAIEALQDISYSQATKEYIQQEKERMYDAYNALPGVVAYKPSVNFMLIHWQHKKVTVEDLKTFLGDHQILIRSCDNFYGLGNDWFRIAIKSVELNNRLLMTIKEFMNEYNLFG</sequence>
<comment type="catalytic activity">
    <reaction evidence="9">
        <text>O-phospho-L-threonine + H(+) = (R)-1-aminopropan-2-yl phosphate + CO2</text>
        <dbReference type="Rhea" id="RHEA:11492"/>
        <dbReference type="ChEBI" id="CHEBI:15378"/>
        <dbReference type="ChEBI" id="CHEBI:16526"/>
        <dbReference type="ChEBI" id="CHEBI:58563"/>
        <dbReference type="ChEBI" id="CHEBI:58675"/>
        <dbReference type="EC" id="4.1.1.81"/>
    </reaction>
</comment>
<dbReference type="InterPro" id="IPR004839">
    <property type="entry name" value="Aminotransferase_I/II_large"/>
</dbReference>
<comment type="cofactor">
    <cofactor evidence="1">
        <name>pyridoxal 5'-phosphate</name>
        <dbReference type="ChEBI" id="CHEBI:597326"/>
    </cofactor>
</comment>
<evidence type="ECO:0000256" key="5">
    <source>
        <dbReference type="ARBA" id="ARBA00022573"/>
    </source>
</evidence>
<dbReference type="PANTHER" id="PTHR42885:SF1">
    <property type="entry name" value="THREONINE-PHOSPHATE DECARBOXYLASE"/>
    <property type="match status" value="1"/>
</dbReference>
<dbReference type="InterPro" id="IPR005860">
    <property type="entry name" value="CobD"/>
</dbReference>
<dbReference type="InterPro" id="IPR004838">
    <property type="entry name" value="NHTrfase_class1_PyrdxlP-BS"/>
</dbReference>
<dbReference type="EMBL" id="JRNT01000006">
    <property type="protein sequence ID" value="KGF47970.1"/>
    <property type="molecule type" value="Genomic_DNA"/>
</dbReference>
<evidence type="ECO:0000256" key="6">
    <source>
        <dbReference type="ARBA" id="ARBA00022898"/>
    </source>
</evidence>
<gene>
    <name evidence="11" type="ORF">HMPREF0872_02450</name>
</gene>
<keyword evidence="6" id="KW-0663">Pyridoxal phosphate</keyword>
<dbReference type="SUPFAM" id="SSF53383">
    <property type="entry name" value="PLP-dependent transferases"/>
    <property type="match status" value="1"/>
</dbReference>
<comment type="caution">
    <text evidence="11">The sequence shown here is derived from an EMBL/GenBank/DDBJ whole genome shotgun (WGS) entry which is preliminary data.</text>
</comment>
<dbReference type="CDD" id="cd00609">
    <property type="entry name" value="AAT_like"/>
    <property type="match status" value="1"/>
</dbReference>
<evidence type="ECO:0000256" key="7">
    <source>
        <dbReference type="ARBA" id="ARBA00023239"/>
    </source>
</evidence>
<evidence type="ECO:0000256" key="3">
    <source>
        <dbReference type="ARBA" id="ARBA00004953"/>
    </source>
</evidence>
<evidence type="ECO:0000259" key="10">
    <source>
        <dbReference type="Pfam" id="PF00155"/>
    </source>
</evidence>
<dbReference type="Gene3D" id="3.40.640.10">
    <property type="entry name" value="Type I PLP-dependent aspartate aminotransferase-like (Major domain)"/>
    <property type="match status" value="1"/>
</dbReference>
<comment type="function">
    <text evidence="2">Decarboxylates L-threonine-O-3-phosphate to yield (R)-1-amino-2-propanol O-2-phosphate, the precursor for the linkage between the nucleotide loop and the corrin ring in cobalamin.</text>
</comment>
<accession>A0A096AMD1</accession>
<dbReference type="UniPathway" id="UPA00148"/>
<dbReference type="eggNOG" id="COG0079">
    <property type="taxonomic scope" value="Bacteria"/>
</dbReference>
<dbReference type="PANTHER" id="PTHR42885">
    <property type="entry name" value="HISTIDINOL-PHOSPHATE AMINOTRANSFERASE-RELATED"/>
    <property type="match status" value="1"/>
</dbReference>